<evidence type="ECO:0008006" key="3">
    <source>
        <dbReference type="Google" id="ProtNLM"/>
    </source>
</evidence>
<keyword evidence="2" id="KW-1185">Reference proteome</keyword>
<name>A0A5B7INM1_PORTR</name>
<dbReference type="EMBL" id="VSRR010064285">
    <property type="protein sequence ID" value="MPC84045.1"/>
    <property type="molecule type" value="Genomic_DNA"/>
</dbReference>
<gene>
    <name evidence="1" type="ORF">E2C01_078771</name>
</gene>
<sequence>MRLVIHNLTQYDFNTYRCIAKNSLGETDGSIRLYGKAEFSFMHVHLN</sequence>
<dbReference type="InterPro" id="IPR036179">
    <property type="entry name" value="Ig-like_dom_sf"/>
</dbReference>
<dbReference type="SUPFAM" id="SSF48726">
    <property type="entry name" value="Immunoglobulin"/>
    <property type="match status" value="1"/>
</dbReference>
<protein>
    <recommendedName>
        <fullName evidence="3">Immunoglobulin I-set domain-containing protein</fullName>
    </recommendedName>
</protein>
<dbReference type="AlphaFoldDB" id="A0A5B7INM1"/>
<accession>A0A5B7INM1</accession>
<dbReference type="Gene3D" id="2.60.40.10">
    <property type="entry name" value="Immunoglobulins"/>
    <property type="match status" value="1"/>
</dbReference>
<reference evidence="1 2" key="1">
    <citation type="submission" date="2019-05" db="EMBL/GenBank/DDBJ databases">
        <title>Another draft genome of Portunus trituberculatus and its Hox gene families provides insights of decapod evolution.</title>
        <authorList>
            <person name="Jeong J.-H."/>
            <person name="Song I."/>
            <person name="Kim S."/>
            <person name="Choi T."/>
            <person name="Kim D."/>
            <person name="Ryu S."/>
            <person name="Kim W."/>
        </authorList>
    </citation>
    <scope>NUCLEOTIDE SEQUENCE [LARGE SCALE GENOMIC DNA]</scope>
    <source>
        <tissue evidence="1">Muscle</tissue>
    </source>
</reference>
<evidence type="ECO:0000313" key="2">
    <source>
        <dbReference type="Proteomes" id="UP000324222"/>
    </source>
</evidence>
<comment type="caution">
    <text evidence="1">The sequence shown here is derived from an EMBL/GenBank/DDBJ whole genome shotgun (WGS) entry which is preliminary data.</text>
</comment>
<proteinExistence type="predicted"/>
<dbReference type="Proteomes" id="UP000324222">
    <property type="component" value="Unassembled WGS sequence"/>
</dbReference>
<organism evidence="1 2">
    <name type="scientific">Portunus trituberculatus</name>
    <name type="common">Swimming crab</name>
    <name type="synonym">Neptunus trituberculatus</name>
    <dbReference type="NCBI Taxonomy" id="210409"/>
    <lineage>
        <taxon>Eukaryota</taxon>
        <taxon>Metazoa</taxon>
        <taxon>Ecdysozoa</taxon>
        <taxon>Arthropoda</taxon>
        <taxon>Crustacea</taxon>
        <taxon>Multicrustacea</taxon>
        <taxon>Malacostraca</taxon>
        <taxon>Eumalacostraca</taxon>
        <taxon>Eucarida</taxon>
        <taxon>Decapoda</taxon>
        <taxon>Pleocyemata</taxon>
        <taxon>Brachyura</taxon>
        <taxon>Eubrachyura</taxon>
        <taxon>Portunoidea</taxon>
        <taxon>Portunidae</taxon>
        <taxon>Portuninae</taxon>
        <taxon>Portunus</taxon>
    </lineage>
</organism>
<evidence type="ECO:0000313" key="1">
    <source>
        <dbReference type="EMBL" id="MPC84045.1"/>
    </source>
</evidence>
<dbReference type="InterPro" id="IPR013783">
    <property type="entry name" value="Ig-like_fold"/>
</dbReference>